<keyword evidence="4" id="KW-0521">NADP</keyword>
<evidence type="ECO:0000313" key="7">
    <source>
        <dbReference type="Proteomes" id="UP001378960"/>
    </source>
</evidence>
<sequence length="521" mass="59120">MGLSVKKIAIIGGGPSGLVALNEFLHTSSDGSSTINSFKTVENVLPKSPAFDEVVVFEQNSDIGGVWSHNNETDDKLPESKDFLSPRNIRPALSCPTEEELLNHSKENPLIKQSEPVNKDKLWSRSAVYDHLFTNVPNRLMRFSSGFDIEVEGTDEKSNIFYPFVPHVKVLEYLKKYAEINDLKKYVRFNTVVEKVYKKGEKWVVTVVEVDFLTGTQKWYSELFDAVVCSVGRFNVPFIPNIENLDEFKAAHPGIISHTKSYRNSEEFKNKKVLLVGGSISAIDLLQYFLGSSKEVWLSTNSSNVASPEGDDWISQILNDKSLSINKCPRIKKFEGDNVIFEDGSIGEGFDKILFATGYHLTYPFLDIPENRSKGYISISSGRDDQPNYAKTKVNNVYYYTFTVGEPTLAHIGILQNPLFFLVSEVNSAAMAGVWSNSKQLPSIEEQKKWCENRIKGKKSGFQFFDENSIIPYIKSIYQFTPRNRLDILSILKKDEVLDSRKVLKTLFYKYATRELDENDE</sequence>
<dbReference type="InterPro" id="IPR050346">
    <property type="entry name" value="FMO-like"/>
</dbReference>
<evidence type="ECO:0000313" key="6">
    <source>
        <dbReference type="EMBL" id="GMM47252.1"/>
    </source>
</evidence>
<dbReference type="Proteomes" id="UP001378960">
    <property type="component" value="Unassembled WGS sequence"/>
</dbReference>
<protein>
    <recommendedName>
        <fullName evidence="8">FAD/NAD(P)-binding domain-containing protein</fullName>
    </recommendedName>
</protein>
<comment type="similarity">
    <text evidence="1">Belongs to the FMO family.</text>
</comment>
<dbReference type="SUPFAM" id="SSF51905">
    <property type="entry name" value="FAD/NAD(P)-binding domain"/>
    <property type="match status" value="1"/>
</dbReference>
<keyword evidence="3" id="KW-0274">FAD</keyword>
<evidence type="ECO:0000256" key="3">
    <source>
        <dbReference type="ARBA" id="ARBA00022827"/>
    </source>
</evidence>
<evidence type="ECO:0000256" key="2">
    <source>
        <dbReference type="ARBA" id="ARBA00022630"/>
    </source>
</evidence>
<proteinExistence type="inferred from homology"/>
<comment type="caution">
    <text evidence="6">The sequence shown here is derived from an EMBL/GenBank/DDBJ whole genome shotgun (WGS) entry which is preliminary data.</text>
</comment>
<dbReference type="PANTHER" id="PTHR23023">
    <property type="entry name" value="DIMETHYLANILINE MONOOXYGENASE"/>
    <property type="match status" value="1"/>
</dbReference>
<dbReference type="EMBL" id="BTGB01000005">
    <property type="protein sequence ID" value="GMM47252.1"/>
    <property type="molecule type" value="Genomic_DNA"/>
</dbReference>
<dbReference type="InterPro" id="IPR020946">
    <property type="entry name" value="Flavin_mOase-like"/>
</dbReference>
<dbReference type="PIRSF" id="PIRSF000332">
    <property type="entry name" value="FMO"/>
    <property type="match status" value="1"/>
</dbReference>
<dbReference type="AlphaFoldDB" id="A0AAV5R7H8"/>
<evidence type="ECO:0000256" key="5">
    <source>
        <dbReference type="ARBA" id="ARBA00023002"/>
    </source>
</evidence>
<gene>
    <name evidence="6" type="ORF">DAPK24_038270</name>
</gene>
<dbReference type="InterPro" id="IPR000960">
    <property type="entry name" value="Flavin_mOase"/>
</dbReference>
<reference evidence="6 7" key="1">
    <citation type="journal article" date="2023" name="Elife">
        <title>Identification of key yeast species and microbe-microbe interactions impacting larval growth of Drosophila in the wild.</title>
        <authorList>
            <person name="Mure A."/>
            <person name="Sugiura Y."/>
            <person name="Maeda R."/>
            <person name="Honda K."/>
            <person name="Sakurai N."/>
            <person name="Takahashi Y."/>
            <person name="Watada M."/>
            <person name="Katoh T."/>
            <person name="Gotoh A."/>
            <person name="Gotoh Y."/>
            <person name="Taniguchi I."/>
            <person name="Nakamura K."/>
            <person name="Hayashi T."/>
            <person name="Katayama T."/>
            <person name="Uemura T."/>
            <person name="Hattori Y."/>
        </authorList>
    </citation>
    <scope>NUCLEOTIDE SEQUENCE [LARGE SCALE GENOMIC DNA]</scope>
    <source>
        <strain evidence="6 7">PK-24</strain>
    </source>
</reference>
<keyword evidence="5" id="KW-0560">Oxidoreductase</keyword>
<dbReference type="Gene3D" id="3.50.50.60">
    <property type="entry name" value="FAD/NAD(P)-binding domain"/>
    <property type="match status" value="2"/>
</dbReference>
<evidence type="ECO:0008006" key="8">
    <source>
        <dbReference type="Google" id="ProtNLM"/>
    </source>
</evidence>
<name>A0AAV5R7H8_PICKL</name>
<dbReference type="InterPro" id="IPR036188">
    <property type="entry name" value="FAD/NAD-bd_sf"/>
</dbReference>
<dbReference type="Pfam" id="PF00743">
    <property type="entry name" value="FMO-like"/>
    <property type="match status" value="2"/>
</dbReference>
<dbReference type="GO" id="GO:0050660">
    <property type="term" value="F:flavin adenine dinucleotide binding"/>
    <property type="evidence" value="ECO:0007669"/>
    <property type="project" value="InterPro"/>
</dbReference>
<keyword evidence="2" id="KW-0285">Flavoprotein</keyword>
<accession>A0AAV5R7H8</accession>
<evidence type="ECO:0000256" key="1">
    <source>
        <dbReference type="ARBA" id="ARBA00009183"/>
    </source>
</evidence>
<dbReference type="GO" id="GO:0004499">
    <property type="term" value="F:N,N-dimethylaniline monooxygenase activity"/>
    <property type="evidence" value="ECO:0007669"/>
    <property type="project" value="InterPro"/>
</dbReference>
<keyword evidence="7" id="KW-1185">Reference proteome</keyword>
<organism evidence="6 7">
    <name type="scientific">Pichia kluyveri</name>
    <name type="common">Yeast</name>
    <dbReference type="NCBI Taxonomy" id="36015"/>
    <lineage>
        <taxon>Eukaryota</taxon>
        <taxon>Fungi</taxon>
        <taxon>Dikarya</taxon>
        <taxon>Ascomycota</taxon>
        <taxon>Saccharomycotina</taxon>
        <taxon>Pichiomycetes</taxon>
        <taxon>Pichiales</taxon>
        <taxon>Pichiaceae</taxon>
        <taxon>Pichia</taxon>
    </lineage>
</organism>
<evidence type="ECO:0000256" key="4">
    <source>
        <dbReference type="ARBA" id="ARBA00022857"/>
    </source>
</evidence>
<dbReference type="GO" id="GO:0050661">
    <property type="term" value="F:NADP binding"/>
    <property type="evidence" value="ECO:0007669"/>
    <property type="project" value="InterPro"/>
</dbReference>